<reference evidence="1 2" key="1">
    <citation type="journal article" date="2013" name="PLoS Genet.">
        <title>Comparative genome structure, secondary metabolite, and effector coding capacity across Cochliobolus pathogens.</title>
        <authorList>
            <person name="Condon B.J."/>
            <person name="Leng Y."/>
            <person name="Wu D."/>
            <person name="Bushley K.E."/>
            <person name="Ohm R.A."/>
            <person name="Otillar R."/>
            <person name="Martin J."/>
            <person name="Schackwitz W."/>
            <person name="Grimwood J."/>
            <person name="MohdZainudin N."/>
            <person name="Xue C."/>
            <person name="Wang R."/>
            <person name="Manning V.A."/>
            <person name="Dhillon B."/>
            <person name="Tu Z.J."/>
            <person name="Steffenson B.J."/>
            <person name="Salamov A."/>
            <person name="Sun H."/>
            <person name="Lowry S."/>
            <person name="LaButti K."/>
            <person name="Han J."/>
            <person name="Copeland A."/>
            <person name="Lindquist E."/>
            <person name="Barry K."/>
            <person name="Schmutz J."/>
            <person name="Baker S.E."/>
            <person name="Ciuffetti L.M."/>
            <person name="Grigoriev I.V."/>
            <person name="Zhong S."/>
            <person name="Turgeon B.G."/>
        </authorList>
    </citation>
    <scope>NUCLEOTIDE SEQUENCE [LARGE SCALE GENOMIC DNA]</scope>
    <source>
        <strain evidence="1 2">26-R-13</strain>
    </source>
</reference>
<dbReference type="GeneID" id="19152503"/>
<dbReference type="OrthoDB" id="3798381at2759"/>
<dbReference type="Proteomes" id="UP000053841">
    <property type="component" value="Unassembled WGS sequence"/>
</dbReference>
<organism evidence="1 2">
    <name type="scientific">Cochliobolus carbonum (strain 26-R-13)</name>
    <name type="common">Maize leaf spot fungus</name>
    <name type="synonym">Bipolaris zeicola</name>
    <dbReference type="NCBI Taxonomy" id="930089"/>
    <lineage>
        <taxon>Eukaryota</taxon>
        <taxon>Fungi</taxon>
        <taxon>Dikarya</taxon>
        <taxon>Ascomycota</taxon>
        <taxon>Pezizomycotina</taxon>
        <taxon>Dothideomycetes</taxon>
        <taxon>Pleosporomycetidae</taxon>
        <taxon>Pleosporales</taxon>
        <taxon>Pleosporineae</taxon>
        <taxon>Pleosporaceae</taxon>
        <taxon>Bipolaris</taxon>
    </lineage>
</organism>
<dbReference type="HOGENOM" id="CLU_1036442_0_0_1"/>
<dbReference type="EMBL" id="KI964561">
    <property type="protein sequence ID" value="EUC36499.1"/>
    <property type="molecule type" value="Genomic_DNA"/>
</dbReference>
<gene>
    <name evidence="1" type="ORF">COCCADRAFT_88166</name>
</gene>
<dbReference type="RefSeq" id="XP_007709261.1">
    <property type="nucleotide sequence ID" value="XM_007711071.1"/>
</dbReference>
<name>W6YLE3_COCC2</name>
<keyword evidence="2" id="KW-1185">Reference proteome</keyword>
<sequence>MLAAMLCLRSKGKCPNCRRMQKQLEKWESGKMEPITPEMVKEREAHNRLSSHSNAPSELDVELGGAHETDHVCVAEPEASKKPSTWEKVKGKVLRDKKPSDTVQNPYVETAANRPFTVVEGDTVHYNPDYSPHISPEAPRVEYEPNNYLSVPATCRFSGSSFYSPPTGIQRANGRESRVFAELPAGKPKRYTTNRNREIVHAQNGLQSEEYKRAEMIMKRGTARDSIIHRAASIVNLADQQLNVARHPSLYPEFRGEESVEQYEMVEWRKRGDKGSGLNDDLYSK</sequence>
<evidence type="ECO:0000313" key="1">
    <source>
        <dbReference type="EMBL" id="EUC36499.1"/>
    </source>
</evidence>
<dbReference type="AlphaFoldDB" id="W6YLE3"/>
<proteinExistence type="predicted"/>
<protein>
    <submittedName>
        <fullName evidence="1">Uncharacterized protein</fullName>
    </submittedName>
</protein>
<accession>W6YLE3</accession>
<evidence type="ECO:0000313" key="2">
    <source>
        <dbReference type="Proteomes" id="UP000053841"/>
    </source>
</evidence>
<dbReference type="KEGG" id="bze:COCCADRAFT_88166"/>